<gene>
    <name evidence="12" type="ordered locus">FN3523_1486</name>
</gene>
<feature type="binding site" evidence="10">
    <location>
        <position position="120"/>
    </location>
    <ligand>
        <name>NAD(+)</name>
        <dbReference type="ChEBI" id="CHEBI:57540"/>
    </ligand>
</feature>
<reference evidence="13" key="1">
    <citation type="journal article" date="2011" name="Appl. Environ. Microbiol.">
        <title>Common ancestry and novel genetic traits of Francisella novicida-like isolates from North America and Australia as revealed by comparative genomic analyses.</title>
        <authorList>
            <person name="Siddaramappa S."/>
            <person name="Challacombe J.F."/>
            <person name="Petersen J.M."/>
            <person name="Pillai S."/>
            <person name="Hogg G."/>
            <person name="Kuske C.R."/>
        </authorList>
    </citation>
    <scope>NUCLEOTIDE SEQUENCE [LARGE SCALE GENOMIC DNA]</scope>
    <source>
        <strain evidence="13">3523</strain>
    </source>
</reference>
<dbReference type="Gene3D" id="1.10.1040.10">
    <property type="entry name" value="N-(1-d-carboxylethyl)-l-norvaline Dehydrogenase, domain 2"/>
    <property type="match status" value="1"/>
</dbReference>
<dbReference type="KEGG" id="fcn:FN3523_1486"/>
<proteinExistence type="inferred from homology"/>
<dbReference type="GO" id="GO:0003979">
    <property type="term" value="F:UDP-glucose 6-dehydrogenase activity"/>
    <property type="evidence" value="ECO:0007669"/>
    <property type="project" value="UniProtKB-EC"/>
</dbReference>
<evidence type="ECO:0000256" key="1">
    <source>
        <dbReference type="ARBA" id="ARBA00004701"/>
    </source>
</evidence>
<comment type="similarity">
    <text evidence="2 7">Belongs to the UDP-glucose/GDP-mannose dehydrogenase family.</text>
</comment>
<feature type="binding site" evidence="10">
    <location>
        <position position="257"/>
    </location>
    <ligand>
        <name>NAD(+)</name>
        <dbReference type="ChEBI" id="CHEBI:57540"/>
    </ligand>
</feature>
<evidence type="ECO:0000256" key="10">
    <source>
        <dbReference type="PIRSR" id="PIRSR500134-3"/>
    </source>
</evidence>
<evidence type="ECO:0000259" key="11">
    <source>
        <dbReference type="SMART" id="SM00984"/>
    </source>
</evidence>
<dbReference type="InterPro" id="IPR014027">
    <property type="entry name" value="UDP-Glc/GDP-Man_DH_C"/>
</dbReference>
<evidence type="ECO:0000256" key="7">
    <source>
        <dbReference type="PIRNR" id="PIRNR000124"/>
    </source>
</evidence>
<dbReference type="Pfam" id="PF03721">
    <property type="entry name" value="UDPG_MGDP_dh_N"/>
    <property type="match status" value="1"/>
</dbReference>
<dbReference type="AlphaFoldDB" id="F4BH45"/>
<dbReference type="InterPro" id="IPR013328">
    <property type="entry name" value="6PGD_dom2"/>
</dbReference>
<dbReference type="GO" id="GO:0000271">
    <property type="term" value="P:polysaccharide biosynthetic process"/>
    <property type="evidence" value="ECO:0007669"/>
    <property type="project" value="InterPro"/>
</dbReference>
<feature type="binding site" evidence="9">
    <location>
        <position position="198"/>
    </location>
    <ligand>
        <name>substrate</name>
    </ligand>
</feature>
<feature type="binding site" evidence="10">
    <location>
        <position position="35"/>
    </location>
    <ligand>
        <name>NAD(+)</name>
        <dbReference type="ChEBI" id="CHEBI:57540"/>
    </ligand>
</feature>
<evidence type="ECO:0000256" key="2">
    <source>
        <dbReference type="ARBA" id="ARBA00006601"/>
    </source>
</evidence>
<feature type="binding site" evidence="9">
    <location>
        <position position="251"/>
    </location>
    <ligand>
        <name>substrate</name>
    </ligand>
</feature>
<dbReference type="SUPFAM" id="SSF48179">
    <property type="entry name" value="6-phosphogluconate dehydrogenase C-terminal domain-like"/>
    <property type="match status" value="1"/>
</dbReference>
<dbReference type="InterPro" id="IPR036291">
    <property type="entry name" value="NAD(P)-bd_dom_sf"/>
</dbReference>
<evidence type="ECO:0000256" key="3">
    <source>
        <dbReference type="ARBA" id="ARBA00012954"/>
    </source>
</evidence>
<feature type="binding site" evidence="10">
    <location>
        <position position="85"/>
    </location>
    <ligand>
        <name>NAD(+)</name>
        <dbReference type="ChEBI" id="CHEBI:57540"/>
    </ligand>
</feature>
<feature type="binding site" evidence="10">
    <location>
        <position position="147"/>
    </location>
    <ligand>
        <name>NAD(+)</name>
        <dbReference type="ChEBI" id="CHEBI:57540"/>
    </ligand>
</feature>
<dbReference type="Gene3D" id="3.40.50.720">
    <property type="entry name" value="NAD(P)-binding Rossmann-like Domain"/>
    <property type="match status" value="2"/>
</dbReference>
<feature type="binding site" evidence="9">
    <location>
        <begin position="144"/>
        <end position="147"/>
    </location>
    <ligand>
        <name>substrate</name>
    </ligand>
</feature>
<dbReference type="HOGENOM" id="CLU_023810_2_0_6"/>
<dbReference type="GO" id="GO:0051287">
    <property type="term" value="F:NAD binding"/>
    <property type="evidence" value="ECO:0007669"/>
    <property type="project" value="InterPro"/>
</dbReference>
<dbReference type="PANTHER" id="PTHR43750">
    <property type="entry name" value="UDP-GLUCOSE 6-DEHYDROGENASE TUAD"/>
    <property type="match status" value="1"/>
</dbReference>
<keyword evidence="5 7" id="KW-0520">NAD</keyword>
<dbReference type="InterPro" id="IPR036220">
    <property type="entry name" value="UDP-Glc/GDP-Man_DH_C_sf"/>
</dbReference>
<keyword evidence="4 7" id="KW-0560">Oxidoreductase</keyword>
<feature type="binding site" evidence="9">
    <location>
        <begin position="243"/>
        <end position="247"/>
    </location>
    <ligand>
        <name>substrate</name>
    </ligand>
</feature>
<dbReference type="SUPFAM" id="SSF52413">
    <property type="entry name" value="UDP-glucose/GDP-mannose dehydrogenase C-terminal domain"/>
    <property type="match status" value="1"/>
</dbReference>
<name>F4BH45_9GAMM</name>
<accession>F4BH45</accession>
<dbReference type="PATRIC" id="fig|676032.3.peg.1497"/>
<dbReference type="SMART" id="SM00984">
    <property type="entry name" value="UDPG_MGDP_dh_C"/>
    <property type="match status" value="1"/>
</dbReference>
<evidence type="ECO:0000256" key="8">
    <source>
        <dbReference type="PIRSR" id="PIRSR500134-1"/>
    </source>
</evidence>
<feature type="binding site" evidence="9">
    <location>
        <position position="307"/>
    </location>
    <ligand>
        <name>substrate</name>
    </ligand>
</feature>
<evidence type="ECO:0000256" key="6">
    <source>
        <dbReference type="ARBA" id="ARBA00047473"/>
    </source>
</evidence>
<comment type="pathway">
    <text evidence="1">Nucleotide-sugar biosynthesis; UDP-alpha-D-glucuronate biosynthesis; UDP-alpha-D-glucuronate from UDP-alpha-D-glucose: step 1/1.</text>
</comment>
<feature type="domain" description="UDP-glucose/GDP-mannose dehydrogenase C-terminal" evidence="11">
    <location>
        <begin position="301"/>
        <end position="388"/>
    </location>
</feature>
<dbReference type="eggNOG" id="COG1004">
    <property type="taxonomic scope" value="Bacteria"/>
</dbReference>
<dbReference type="InterPro" id="IPR017476">
    <property type="entry name" value="UDP-Glc/GDP-Man"/>
</dbReference>
<feature type="binding site" evidence="9">
    <location>
        <position position="308"/>
    </location>
    <ligand>
        <name>substrate</name>
    </ligand>
</feature>
<feature type="binding site" evidence="10">
    <location>
        <position position="315"/>
    </location>
    <ligand>
        <name>NAD(+)</name>
        <dbReference type="ChEBI" id="CHEBI:57540"/>
    </ligand>
</feature>
<evidence type="ECO:0000256" key="4">
    <source>
        <dbReference type="ARBA" id="ARBA00023002"/>
    </source>
</evidence>
<evidence type="ECO:0000256" key="5">
    <source>
        <dbReference type="ARBA" id="ARBA00023027"/>
    </source>
</evidence>
<sequence length="389" mass="44827">MTKICVFGAGYVGLSLATLLSTKHDVNLVEIDQTKVNNINNRVSPIEDKFIKRFFETKKLRLEAYSHIGSIDFSDIEYVVLATPTNYDPQKNYFDTQSVENVIEQVLEQEFRGCIVIKSTIPVGYTSHLRKKYRYSSIFFSPEFLREGKALEDNLYPSRIIMGSKCNYAKKFVHILKSSALNDPEVLYMNSSEAESVKLFSNTYLAMRVAFFNELDSYAISHNLDTAEIIRGVSLDPRIGDFYNNPSFGYGGYCLPKDTKQLMANYKDVPNNLIKAIVDSNSTRKDFIADQIIKRNPRTVGVYRLVMKEGSDNFRDSSIQGVMHRIRVNGVRVIIYEPILKDGTLLDYKIFSDLKQFKLESDIILSNRWSDELLDCYDKVYTRDIYRRD</sequence>
<organism evidence="12 13">
    <name type="scientific">Francisella hispaniensis</name>
    <dbReference type="NCBI Taxonomy" id="622488"/>
    <lineage>
        <taxon>Bacteria</taxon>
        <taxon>Pseudomonadati</taxon>
        <taxon>Pseudomonadota</taxon>
        <taxon>Gammaproteobacteria</taxon>
        <taxon>Thiotrichales</taxon>
        <taxon>Francisellaceae</taxon>
        <taxon>Francisella</taxon>
    </lineage>
</organism>
<dbReference type="InterPro" id="IPR014026">
    <property type="entry name" value="UDP-Glc/GDP-Man_DH_dimer"/>
</dbReference>
<evidence type="ECO:0000313" key="13">
    <source>
        <dbReference type="Proteomes" id="UP000008303"/>
    </source>
</evidence>
<comment type="catalytic activity">
    <reaction evidence="6 7">
        <text>UDP-alpha-D-glucose + 2 NAD(+) + H2O = UDP-alpha-D-glucuronate + 2 NADH + 3 H(+)</text>
        <dbReference type="Rhea" id="RHEA:23596"/>
        <dbReference type="ChEBI" id="CHEBI:15377"/>
        <dbReference type="ChEBI" id="CHEBI:15378"/>
        <dbReference type="ChEBI" id="CHEBI:57540"/>
        <dbReference type="ChEBI" id="CHEBI:57945"/>
        <dbReference type="ChEBI" id="CHEBI:58052"/>
        <dbReference type="ChEBI" id="CHEBI:58885"/>
        <dbReference type="EC" id="1.1.1.22"/>
    </reaction>
</comment>
<dbReference type="RefSeq" id="WP_014548770.1">
    <property type="nucleotide sequence ID" value="NC_017449.1"/>
</dbReference>
<dbReference type="PIRSF" id="PIRSF000124">
    <property type="entry name" value="UDPglc_GDPman_dh"/>
    <property type="match status" value="1"/>
</dbReference>
<dbReference type="NCBIfam" id="TIGR03026">
    <property type="entry name" value="NDP-sugDHase"/>
    <property type="match status" value="1"/>
</dbReference>
<evidence type="ECO:0000313" key="12">
    <source>
        <dbReference type="EMBL" id="AEE26789.1"/>
    </source>
</evidence>
<dbReference type="GO" id="GO:0006065">
    <property type="term" value="P:UDP-glucuronate biosynthetic process"/>
    <property type="evidence" value="ECO:0007669"/>
    <property type="project" value="UniProtKB-UniPathway"/>
</dbReference>
<dbReference type="EMBL" id="CP002558">
    <property type="protein sequence ID" value="AEE26789.1"/>
    <property type="molecule type" value="Genomic_DNA"/>
</dbReference>
<dbReference type="EC" id="1.1.1.22" evidence="3 7"/>
<evidence type="ECO:0000256" key="9">
    <source>
        <dbReference type="PIRSR" id="PIRSR500134-2"/>
    </source>
</evidence>
<dbReference type="UniPathway" id="UPA00038">
    <property type="reaction ID" value="UER00491"/>
</dbReference>
<dbReference type="Pfam" id="PF00984">
    <property type="entry name" value="UDPG_MGDP_dh"/>
    <property type="match status" value="1"/>
</dbReference>
<protein>
    <recommendedName>
        <fullName evidence="3 7">UDP-glucose 6-dehydrogenase</fullName>
        <ecNumber evidence="3 7">1.1.1.22</ecNumber>
    </recommendedName>
</protein>
<dbReference type="InterPro" id="IPR001732">
    <property type="entry name" value="UDP-Glc/GDP-Man_DH_N"/>
</dbReference>
<dbReference type="InterPro" id="IPR008927">
    <property type="entry name" value="6-PGluconate_DH-like_C_sf"/>
</dbReference>
<dbReference type="InterPro" id="IPR028357">
    <property type="entry name" value="UDPglc_DH_bac"/>
</dbReference>
<dbReference type="Proteomes" id="UP000008303">
    <property type="component" value="Chromosome"/>
</dbReference>
<feature type="active site" description="Nucleophile" evidence="8">
    <location>
        <position position="254"/>
    </location>
</feature>
<dbReference type="PIRSF" id="PIRSF500134">
    <property type="entry name" value="UDPglc_DH_bac"/>
    <property type="match status" value="1"/>
</dbReference>
<dbReference type="PANTHER" id="PTHR43750:SF2">
    <property type="entry name" value="UDP-GLUCOSE 6-DEHYDROGENASE"/>
    <property type="match status" value="1"/>
</dbReference>
<dbReference type="SUPFAM" id="SSF51735">
    <property type="entry name" value="NAD(P)-binding Rossmann-fold domains"/>
    <property type="match status" value="1"/>
</dbReference>